<name>A0ABR6ZX01_9BURK</name>
<accession>A0ABR6ZX01</accession>
<organism evidence="2 3">
    <name type="scientific">Undibacterium hunanense</name>
    <dbReference type="NCBI Taxonomy" id="2762292"/>
    <lineage>
        <taxon>Bacteria</taxon>
        <taxon>Pseudomonadati</taxon>
        <taxon>Pseudomonadota</taxon>
        <taxon>Betaproteobacteria</taxon>
        <taxon>Burkholderiales</taxon>
        <taxon>Oxalobacteraceae</taxon>
        <taxon>Undibacterium</taxon>
    </lineage>
</organism>
<sequence>MPMKIPAALQSLTSSLIARNKERKRLRGPADLHYALADSISLLDAAAWREVTAQAGFFMSLEYLSTLEQVLPANLSACYALIFSGLGADRQLVAAVYMQIADISLAQARPEKPEKAAETDKKWALPLDQLAQAARQRVLTCGNLLIYGQHGIAFAPDVDSKLAWHGVVEVLYRVRQAEKLAGKTHFVMIKDLHDPYIKQAAHLENLSYRYIETEPNMMLTLAPEWKNYDDYLASLASKYRANIRNAIFKPMDEAGCTIEHLPDLAPHIDDIFALYKAVQVNAGFRPFELVPDYFLALQNVAGDRFRCSIVKRDGNLLGFLISVADGDTAIAYHIGFDRAAAADLPIYLRLLHAGIADALALGCRQISYGRTALEPKAALGAKPQTFGIFVRHRKPVLNKLMKRLLLGIEHEDAPERNPFKKAKGGKDGAEAA</sequence>
<feature type="domain" description="BioF2-like acetyltransferase" evidence="1">
    <location>
        <begin position="237"/>
        <end position="372"/>
    </location>
</feature>
<gene>
    <name evidence="2" type="ORF">H8L32_23210</name>
</gene>
<protein>
    <submittedName>
        <fullName evidence="2">GNAT family N-acetyltransferase</fullName>
    </submittedName>
</protein>
<dbReference type="RefSeq" id="WP_186949890.1">
    <property type="nucleotide sequence ID" value="NZ_JACOGF010000015.1"/>
</dbReference>
<evidence type="ECO:0000313" key="2">
    <source>
        <dbReference type="EMBL" id="MBC3920392.1"/>
    </source>
</evidence>
<dbReference type="Gene3D" id="3.40.630.30">
    <property type="match status" value="1"/>
</dbReference>
<comment type="caution">
    <text evidence="2">The sequence shown here is derived from an EMBL/GenBank/DDBJ whole genome shotgun (WGS) entry which is preliminary data.</text>
</comment>
<dbReference type="EMBL" id="JACOGF010000015">
    <property type="protein sequence ID" value="MBC3920392.1"/>
    <property type="molecule type" value="Genomic_DNA"/>
</dbReference>
<evidence type="ECO:0000259" key="1">
    <source>
        <dbReference type="Pfam" id="PF13480"/>
    </source>
</evidence>
<dbReference type="Pfam" id="PF13480">
    <property type="entry name" value="Acetyltransf_6"/>
    <property type="match status" value="1"/>
</dbReference>
<dbReference type="InterPro" id="IPR016181">
    <property type="entry name" value="Acyl_CoA_acyltransferase"/>
</dbReference>
<reference evidence="2 3" key="1">
    <citation type="submission" date="2020-08" db="EMBL/GenBank/DDBJ databases">
        <title>Novel species isolated from subtropical streams in China.</title>
        <authorList>
            <person name="Lu H."/>
        </authorList>
    </citation>
    <scope>NUCLEOTIDE SEQUENCE [LARGE SCALE GENOMIC DNA]</scope>
    <source>
        <strain evidence="2 3">CY18W</strain>
    </source>
</reference>
<keyword evidence="3" id="KW-1185">Reference proteome</keyword>
<proteinExistence type="predicted"/>
<evidence type="ECO:0000313" key="3">
    <source>
        <dbReference type="Proteomes" id="UP000650424"/>
    </source>
</evidence>
<dbReference type="SUPFAM" id="SSF55729">
    <property type="entry name" value="Acyl-CoA N-acyltransferases (Nat)"/>
    <property type="match status" value="1"/>
</dbReference>
<dbReference type="InterPro" id="IPR038740">
    <property type="entry name" value="BioF2-like_GNAT_dom"/>
</dbReference>
<dbReference type="Proteomes" id="UP000650424">
    <property type="component" value="Unassembled WGS sequence"/>
</dbReference>